<proteinExistence type="predicted"/>
<feature type="signal peptide" evidence="1">
    <location>
        <begin position="1"/>
        <end position="18"/>
    </location>
</feature>
<reference evidence="2 4" key="1">
    <citation type="submission" date="2018-12" db="EMBL/GenBank/DDBJ databases">
        <title>Venturia inaequalis Genome Resource.</title>
        <authorList>
            <person name="Lichtner F.J."/>
        </authorList>
    </citation>
    <scope>NUCLEOTIDE SEQUENCE [LARGE SCALE GENOMIC DNA]</scope>
    <source>
        <strain evidence="2 4">120213</strain>
        <strain evidence="3 5">DMI_063113</strain>
    </source>
</reference>
<keyword evidence="5" id="KW-1185">Reference proteome</keyword>
<accession>A0A8H3Z6U7</accession>
<organism evidence="2 4">
    <name type="scientific">Venturia inaequalis</name>
    <name type="common">Apple scab fungus</name>
    <dbReference type="NCBI Taxonomy" id="5025"/>
    <lineage>
        <taxon>Eukaryota</taxon>
        <taxon>Fungi</taxon>
        <taxon>Dikarya</taxon>
        <taxon>Ascomycota</taxon>
        <taxon>Pezizomycotina</taxon>
        <taxon>Dothideomycetes</taxon>
        <taxon>Pleosporomycetidae</taxon>
        <taxon>Venturiales</taxon>
        <taxon>Venturiaceae</taxon>
        <taxon>Venturia</taxon>
    </lineage>
</organism>
<sequence length="149" mass="15307">MRPHLPLVFSSLIFTALAQKNDATLAFKSPLVPTSAFIDITVTQTIEIADYPTDATGLIYDTSPITSNTAGGTPMAKPTSVFITSPSNSTRPTIATTLAGNAVASKTGVAGVAAPAATTKSLGISVLDVRISPMWQGLLGVAIFVVVLC</sequence>
<feature type="chain" id="PRO_5044691148" evidence="1">
    <location>
        <begin position="19"/>
        <end position="149"/>
    </location>
</feature>
<protein>
    <submittedName>
        <fullName evidence="2">Uncharacterized protein</fullName>
    </submittedName>
</protein>
<gene>
    <name evidence="3" type="ORF">EG327_009151</name>
    <name evidence="2" type="ORF">EG328_011643</name>
</gene>
<evidence type="ECO:0000313" key="5">
    <source>
        <dbReference type="Proteomes" id="UP000490939"/>
    </source>
</evidence>
<evidence type="ECO:0000313" key="3">
    <source>
        <dbReference type="EMBL" id="KAE9994473.1"/>
    </source>
</evidence>
<keyword evidence="1" id="KW-0732">Signal</keyword>
<evidence type="ECO:0000256" key="1">
    <source>
        <dbReference type="SAM" id="SignalP"/>
    </source>
</evidence>
<comment type="caution">
    <text evidence="2">The sequence shown here is derived from an EMBL/GenBank/DDBJ whole genome shotgun (WGS) entry which is preliminary data.</text>
</comment>
<evidence type="ECO:0000313" key="2">
    <source>
        <dbReference type="EMBL" id="KAE9988270.1"/>
    </source>
</evidence>
<dbReference type="EMBL" id="WNWR01000006">
    <property type="protein sequence ID" value="KAE9994473.1"/>
    <property type="molecule type" value="Genomic_DNA"/>
</dbReference>
<evidence type="ECO:0000313" key="4">
    <source>
        <dbReference type="Proteomes" id="UP000447873"/>
    </source>
</evidence>
<name>A0A8H3Z6U7_VENIN</name>
<dbReference type="Proteomes" id="UP000447873">
    <property type="component" value="Unassembled WGS sequence"/>
</dbReference>
<dbReference type="AlphaFoldDB" id="A0A8H3Z6U7"/>
<dbReference type="EMBL" id="WNWS01000009">
    <property type="protein sequence ID" value="KAE9988270.1"/>
    <property type="molecule type" value="Genomic_DNA"/>
</dbReference>
<dbReference type="Proteomes" id="UP000490939">
    <property type="component" value="Unassembled WGS sequence"/>
</dbReference>
<dbReference type="OrthoDB" id="10373858at2759"/>